<name>A0A5B0QLZ2_PUCGR</name>
<accession>A0A5B0QLZ2</accession>
<dbReference type="EMBL" id="VDEP01000273">
    <property type="protein sequence ID" value="KAA1114143.1"/>
    <property type="molecule type" value="Genomic_DNA"/>
</dbReference>
<dbReference type="GO" id="GO:0003676">
    <property type="term" value="F:nucleic acid binding"/>
    <property type="evidence" value="ECO:0007669"/>
    <property type="project" value="InterPro"/>
</dbReference>
<proteinExistence type="predicted"/>
<evidence type="ECO:0000313" key="1">
    <source>
        <dbReference type="EMBL" id="KAA1114143.1"/>
    </source>
</evidence>
<gene>
    <name evidence="1" type="ORF">PGTUg99_024414</name>
</gene>
<protein>
    <submittedName>
        <fullName evidence="1">Uncharacterized protein</fullName>
    </submittedName>
</protein>
<dbReference type="Proteomes" id="UP000325313">
    <property type="component" value="Unassembled WGS sequence"/>
</dbReference>
<dbReference type="Gene3D" id="3.30.420.10">
    <property type="entry name" value="Ribonuclease H-like superfamily/Ribonuclease H"/>
    <property type="match status" value="1"/>
</dbReference>
<evidence type="ECO:0000313" key="2">
    <source>
        <dbReference type="Proteomes" id="UP000325313"/>
    </source>
</evidence>
<dbReference type="InterPro" id="IPR036397">
    <property type="entry name" value="RNaseH_sf"/>
</dbReference>
<reference evidence="1 2" key="1">
    <citation type="submission" date="2019-05" db="EMBL/GenBank/DDBJ databases">
        <title>Emergence of the Ug99 lineage of the wheat stem rust pathogen through somatic hybridization.</title>
        <authorList>
            <person name="Li F."/>
            <person name="Upadhyaya N.M."/>
            <person name="Sperschneider J."/>
            <person name="Matny O."/>
            <person name="Nguyen-Phuc H."/>
            <person name="Mago R."/>
            <person name="Raley C."/>
            <person name="Miller M.E."/>
            <person name="Silverstein K.A.T."/>
            <person name="Henningsen E."/>
            <person name="Hirsch C.D."/>
            <person name="Visser B."/>
            <person name="Pretorius Z.A."/>
            <person name="Steffenson B.J."/>
            <person name="Schwessinger B."/>
            <person name="Dodds P.N."/>
            <person name="Figueroa M."/>
        </authorList>
    </citation>
    <scope>NUCLEOTIDE SEQUENCE [LARGE SCALE GENOMIC DNA]</scope>
    <source>
        <strain evidence="1 2">Ug99</strain>
    </source>
</reference>
<sequence length="56" mass="6348">MKTAIVKHYQPKSLDEMKEAIQQGWDDIPVDHLKSLVKSMPNQMRLVVEASATLPT</sequence>
<organism evidence="1 2">
    <name type="scientific">Puccinia graminis f. sp. tritici</name>
    <dbReference type="NCBI Taxonomy" id="56615"/>
    <lineage>
        <taxon>Eukaryota</taxon>
        <taxon>Fungi</taxon>
        <taxon>Dikarya</taxon>
        <taxon>Basidiomycota</taxon>
        <taxon>Pucciniomycotina</taxon>
        <taxon>Pucciniomycetes</taxon>
        <taxon>Pucciniales</taxon>
        <taxon>Pucciniaceae</taxon>
        <taxon>Puccinia</taxon>
    </lineage>
</organism>
<dbReference type="AlphaFoldDB" id="A0A5B0QLZ2"/>
<comment type="caution">
    <text evidence="1">The sequence shown here is derived from an EMBL/GenBank/DDBJ whole genome shotgun (WGS) entry which is preliminary data.</text>
</comment>